<feature type="compositionally biased region" description="Polar residues" evidence="2">
    <location>
        <begin position="10"/>
        <end position="23"/>
    </location>
</feature>
<feature type="coiled-coil region" evidence="1">
    <location>
        <begin position="101"/>
        <end position="163"/>
    </location>
</feature>
<sequence>MAGGKRPSNYARNSSRNHGSSGQSTYFSLWSAPFVNFSPQTYQRPHSGSSRYSTEDLLSQESTRSSSLGQGMVATYSSGEDNESSDSLGKTLELFIEQVAEQSCQQAASNLELQLQRLQEKMRYLENNIRTEEEYRTKLWETVQKLDARLESVEQQVKAIISTSGEVASGQQVERENQEITRQSEDSSVHDETCNKHLIERIETLEAQLEAKLCLKNESTNPGCCNEVSGQRRDAKHVYQSSLSRMDRTIKKIDARVDEAMKKLEEASLMQSSAHERLSQRIKQIDDLQTSVDAVKKLLEHNLRVQNGAESIVKEQANIIIKHVCAAMQQYTLKRINEYNAFLDSVLRKYLPNYNCEESESLVTQEEESYDS</sequence>
<dbReference type="EMBL" id="JANCYU010000039">
    <property type="protein sequence ID" value="KAK4526365.1"/>
    <property type="molecule type" value="Genomic_DNA"/>
</dbReference>
<accession>A0AAV9IFZ1</accession>
<comment type="caution">
    <text evidence="3">The sequence shown here is derived from an EMBL/GenBank/DDBJ whole genome shotgun (WGS) entry which is preliminary data.</text>
</comment>
<protein>
    <submittedName>
        <fullName evidence="3">Uncharacterized protein</fullName>
    </submittedName>
</protein>
<feature type="coiled-coil region" evidence="1">
    <location>
        <begin position="243"/>
        <end position="270"/>
    </location>
</feature>
<dbReference type="AlphaFoldDB" id="A0AAV9IFZ1"/>
<gene>
    <name evidence="3" type="ORF">GAYE_SCF23G4279</name>
</gene>
<evidence type="ECO:0000256" key="2">
    <source>
        <dbReference type="SAM" id="MobiDB-lite"/>
    </source>
</evidence>
<keyword evidence="1" id="KW-0175">Coiled coil</keyword>
<dbReference type="Proteomes" id="UP001300502">
    <property type="component" value="Unassembled WGS sequence"/>
</dbReference>
<feature type="compositionally biased region" description="Polar residues" evidence="2">
    <location>
        <begin position="41"/>
        <end position="79"/>
    </location>
</feature>
<proteinExistence type="predicted"/>
<evidence type="ECO:0000313" key="4">
    <source>
        <dbReference type="Proteomes" id="UP001300502"/>
    </source>
</evidence>
<feature type="region of interest" description="Disordered" evidence="2">
    <location>
        <begin position="1"/>
        <end position="23"/>
    </location>
</feature>
<organism evidence="3 4">
    <name type="scientific">Galdieria yellowstonensis</name>
    <dbReference type="NCBI Taxonomy" id="3028027"/>
    <lineage>
        <taxon>Eukaryota</taxon>
        <taxon>Rhodophyta</taxon>
        <taxon>Bangiophyceae</taxon>
        <taxon>Galdieriales</taxon>
        <taxon>Galdieriaceae</taxon>
        <taxon>Galdieria</taxon>
    </lineage>
</organism>
<feature type="region of interest" description="Disordered" evidence="2">
    <location>
        <begin position="41"/>
        <end position="86"/>
    </location>
</feature>
<evidence type="ECO:0000313" key="3">
    <source>
        <dbReference type="EMBL" id="KAK4526365.1"/>
    </source>
</evidence>
<evidence type="ECO:0000256" key="1">
    <source>
        <dbReference type="SAM" id="Coils"/>
    </source>
</evidence>
<name>A0AAV9IFZ1_9RHOD</name>
<keyword evidence="4" id="KW-1185">Reference proteome</keyword>
<reference evidence="3 4" key="1">
    <citation type="submission" date="2022-07" db="EMBL/GenBank/DDBJ databases">
        <title>Genome-wide signatures of adaptation to extreme environments.</title>
        <authorList>
            <person name="Cho C.H."/>
            <person name="Yoon H.S."/>
        </authorList>
    </citation>
    <scope>NUCLEOTIDE SEQUENCE [LARGE SCALE GENOMIC DNA]</scope>
    <source>
        <strain evidence="3 4">108.79 E11</strain>
    </source>
</reference>